<protein>
    <submittedName>
        <fullName evidence="2">DUF3667 domain-containing protein</fullName>
    </submittedName>
</protein>
<evidence type="ECO:0000313" key="3">
    <source>
        <dbReference type="Proteomes" id="UP001524587"/>
    </source>
</evidence>
<reference evidence="2 3" key="1">
    <citation type="submission" date="2022-06" db="EMBL/GenBank/DDBJ databases">
        <title>Endosaccharibacter gen. nov., sp. nov., endophytic bacteria isolated from sugarcane.</title>
        <authorList>
            <person name="Pitiwittayakul N."/>
            <person name="Yukphan P."/>
            <person name="Charoenyingcharoen P."/>
            <person name="Tanasupawat S."/>
        </authorList>
    </citation>
    <scope>NUCLEOTIDE SEQUENCE [LARGE SCALE GENOMIC DNA]</scope>
    <source>
        <strain evidence="2 3">KSS8</strain>
    </source>
</reference>
<evidence type="ECO:0000256" key="1">
    <source>
        <dbReference type="SAM" id="Phobius"/>
    </source>
</evidence>
<dbReference type="EMBL" id="JAMSKV010000012">
    <property type="protein sequence ID" value="MCQ8279455.1"/>
    <property type="molecule type" value="Genomic_DNA"/>
</dbReference>
<keyword evidence="1" id="KW-0812">Transmembrane</keyword>
<proteinExistence type="predicted"/>
<keyword evidence="1" id="KW-0472">Membrane</keyword>
<keyword evidence="1" id="KW-1133">Transmembrane helix</keyword>
<evidence type="ECO:0000313" key="2">
    <source>
        <dbReference type="EMBL" id="MCQ8279455.1"/>
    </source>
</evidence>
<feature type="transmembrane region" description="Helical" evidence="1">
    <location>
        <begin position="203"/>
        <end position="226"/>
    </location>
</feature>
<dbReference type="Pfam" id="PF12412">
    <property type="entry name" value="DUF3667"/>
    <property type="match status" value="1"/>
</dbReference>
<dbReference type="Proteomes" id="UP001524587">
    <property type="component" value="Unassembled WGS sequence"/>
</dbReference>
<feature type="transmembrane region" description="Helical" evidence="1">
    <location>
        <begin position="163"/>
        <end position="182"/>
    </location>
</feature>
<dbReference type="RefSeq" id="WP_422864938.1">
    <property type="nucleotide sequence ID" value="NZ_JAMSKV010000012.1"/>
</dbReference>
<name>A0ABT1W994_9PROT</name>
<gene>
    <name evidence="2" type="ORF">NFI95_13495</name>
</gene>
<comment type="caution">
    <text evidence="2">The sequence shown here is derived from an EMBL/GenBank/DDBJ whole genome shotgun (WGS) entry which is preliminary data.</text>
</comment>
<feature type="transmembrane region" description="Helical" evidence="1">
    <location>
        <begin position="86"/>
        <end position="103"/>
    </location>
</feature>
<sequence length="277" mass="30760">MERAYHQDSQACLNCGTVPAGRWCQNCGQKSGPAHRSVLDLMRELAELTTHADSRLWRTMTALVLRPATLTRDFLLGRRASQIPPLRLFFVVLLVLFTAGSLTRHGMVSVDLPAADRQQVEKAINGIHTRSPRLEAWLKPHLLRAVNKPEAVVEVIREWLERFTLLMLPIAASLLWVLTVGVRPRFTFFDHMIFATHSLSFAGLVQIAVFLLGTLIPASGVLLLVLPVHLFRHMRGVYGGGVALTLLRMTILGLGSLFAVAVLFVILAWMGLQFAAD</sequence>
<feature type="transmembrane region" description="Helical" evidence="1">
    <location>
        <begin position="246"/>
        <end position="272"/>
    </location>
</feature>
<keyword evidence="3" id="KW-1185">Reference proteome</keyword>
<accession>A0ABT1W994</accession>
<dbReference type="InterPro" id="IPR022134">
    <property type="entry name" value="DUF3667"/>
</dbReference>
<organism evidence="2 3">
    <name type="scientific">Endosaccharibacter trunci</name>
    <dbReference type="NCBI Taxonomy" id="2812733"/>
    <lineage>
        <taxon>Bacteria</taxon>
        <taxon>Pseudomonadati</taxon>
        <taxon>Pseudomonadota</taxon>
        <taxon>Alphaproteobacteria</taxon>
        <taxon>Acetobacterales</taxon>
        <taxon>Acetobacteraceae</taxon>
        <taxon>Endosaccharibacter</taxon>
    </lineage>
</organism>